<dbReference type="Pfam" id="PF05678">
    <property type="entry name" value="VQ"/>
    <property type="match status" value="1"/>
</dbReference>
<dbReference type="OrthoDB" id="691083at2759"/>
<dbReference type="Proteomes" id="UP000242715">
    <property type="component" value="Unassembled WGS sequence"/>
</dbReference>
<name>A0A2Z6P6I3_TRISU</name>
<evidence type="ECO:0000313" key="3">
    <source>
        <dbReference type="Proteomes" id="UP000242715"/>
    </source>
</evidence>
<reference evidence="3" key="1">
    <citation type="journal article" date="2017" name="Front. Plant Sci.">
        <title>Climate Clever Clovers: New Paradigm to Reduce the Environmental Footprint of Ruminants by Breeding Low Methanogenic Forages Utilizing Haplotype Variation.</title>
        <authorList>
            <person name="Kaur P."/>
            <person name="Appels R."/>
            <person name="Bayer P.E."/>
            <person name="Keeble-Gagnere G."/>
            <person name="Wang J."/>
            <person name="Hirakawa H."/>
            <person name="Shirasawa K."/>
            <person name="Vercoe P."/>
            <person name="Stefanova K."/>
            <person name="Durmic Z."/>
            <person name="Nichols P."/>
            <person name="Revell C."/>
            <person name="Isobe S.N."/>
            <person name="Edwards D."/>
            <person name="Erskine W."/>
        </authorList>
    </citation>
    <scope>NUCLEOTIDE SEQUENCE [LARGE SCALE GENOMIC DNA]</scope>
    <source>
        <strain evidence="3">cv. Daliak</strain>
    </source>
</reference>
<gene>
    <name evidence="2" type="ORF">TSUD_382880</name>
</gene>
<dbReference type="EMBL" id="DF974072">
    <property type="protein sequence ID" value="GAU44790.1"/>
    <property type="molecule type" value="Genomic_DNA"/>
</dbReference>
<organism evidence="2 3">
    <name type="scientific">Trifolium subterraneum</name>
    <name type="common">Subterranean clover</name>
    <dbReference type="NCBI Taxonomy" id="3900"/>
    <lineage>
        <taxon>Eukaryota</taxon>
        <taxon>Viridiplantae</taxon>
        <taxon>Streptophyta</taxon>
        <taxon>Embryophyta</taxon>
        <taxon>Tracheophyta</taxon>
        <taxon>Spermatophyta</taxon>
        <taxon>Magnoliopsida</taxon>
        <taxon>eudicotyledons</taxon>
        <taxon>Gunneridae</taxon>
        <taxon>Pentapetalae</taxon>
        <taxon>rosids</taxon>
        <taxon>fabids</taxon>
        <taxon>Fabales</taxon>
        <taxon>Fabaceae</taxon>
        <taxon>Papilionoideae</taxon>
        <taxon>50 kb inversion clade</taxon>
        <taxon>NPAAA clade</taxon>
        <taxon>Hologalegina</taxon>
        <taxon>IRL clade</taxon>
        <taxon>Trifolieae</taxon>
        <taxon>Trifolium</taxon>
    </lineage>
</organism>
<dbReference type="PANTHER" id="PTHR34777:SF15">
    <property type="entry name" value="VQ MOTIF PROTEIN"/>
    <property type="match status" value="1"/>
</dbReference>
<evidence type="ECO:0000313" key="2">
    <source>
        <dbReference type="EMBL" id="GAU44790.1"/>
    </source>
</evidence>
<feature type="domain" description="VQ" evidence="1">
    <location>
        <begin position="15"/>
        <end position="39"/>
    </location>
</feature>
<dbReference type="AlphaFoldDB" id="A0A2Z6P6I3"/>
<accession>A0A2Z6P6I3</accession>
<dbReference type="InterPro" id="IPR008889">
    <property type="entry name" value="VQ"/>
</dbReference>
<evidence type="ECO:0000259" key="1">
    <source>
        <dbReference type="Pfam" id="PF05678"/>
    </source>
</evidence>
<dbReference type="InterPro" id="IPR039608">
    <property type="entry name" value="VQ_1/10"/>
</dbReference>
<dbReference type="PANTHER" id="PTHR34777">
    <property type="entry name" value="VQ MOTIF-CONTAINING PROTEIN 10"/>
    <property type="match status" value="1"/>
</dbReference>
<sequence length="108" mass="11937">MRRNSAELGPKIVQIETRYVQTDAGNFRDVVQSLTGKNSSTDWIGRGTYGAAAAAEVKRGNIKAEEVVSGASSTTSNKMMMMSSMSFKDFESLLFEMPPIQMDEMLWS</sequence>
<protein>
    <recommendedName>
        <fullName evidence="1">VQ domain-containing protein</fullName>
    </recommendedName>
</protein>
<proteinExistence type="predicted"/>
<keyword evidence="3" id="KW-1185">Reference proteome</keyword>